<feature type="compositionally biased region" description="Acidic residues" evidence="2">
    <location>
        <begin position="278"/>
        <end position="293"/>
    </location>
</feature>
<protein>
    <recommendedName>
        <fullName evidence="3">Fibronectin type-III domain-containing protein</fullName>
    </recommendedName>
</protein>
<name>A0A2H0RGR3_9BACT</name>
<reference evidence="4 5" key="1">
    <citation type="submission" date="2017-09" db="EMBL/GenBank/DDBJ databases">
        <title>Depth-based differentiation of microbial function through sediment-hosted aquifers and enrichment of novel symbionts in the deep terrestrial subsurface.</title>
        <authorList>
            <person name="Probst A.J."/>
            <person name="Ladd B."/>
            <person name="Jarett J.K."/>
            <person name="Geller-Mcgrath D.E."/>
            <person name="Sieber C.M."/>
            <person name="Emerson J.B."/>
            <person name="Anantharaman K."/>
            <person name="Thomas B.C."/>
            <person name="Malmstrom R."/>
            <person name="Stieglmeier M."/>
            <person name="Klingl A."/>
            <person name="Woyke T."/>
            <person name="Ryan C.M."/>
            <person name="Banfield J.F."/>
        </authorList>
    </citation>
    <scope>NUCLEOTIDE SEQUENCE [LARGE SCALE GENOMIC DNA]</scope>
    <source>
        <strain evidence="4">CG10_big_fil_rev_8_21_14_0_10_50_13</strain>
    </source>
</reference>
<evidence type="ECO:0000313" key="5">
    <source>
        <dbReference type="Proteomes" id="UP000230906"/>
    </source>
</evidence>
<gene>
    <name evidence="4" type="ORF">COV09_00425</name>
</gene>
<feature type="region of interest" description="Disordered" evidence="2">
    <location>
        <begin position="266"/>
        <end position="293"/>
    </location>
</feature>
<keyword evidence="1" id="KW-0175">Coiled coil</keyword>
<dbReference type="CDD" id="cd00063">
    <property type="entry name" value="FN3"/>
    <property type="match status" value="1"/>
</dbReference>
<dbReference type="InterPro" id="IPR008963">
    <property type="entry name" value="Purple_acid_Pase-like_N"/>
</dbReference>
<dbReference type="AlphaFoldDB" id="A0A2H0RGR3"/>
<dbReference type="Pfam" id="PF16656">
    <property type="entry name" value="Pur_ac_phosph_N"/>
    <property type="match status" value="1"/>
</dbReference>
<dbReference type="Gene3D" id="2.60.40.380">
    <property type="entry name" value="Purple acid phosphatase-like, N-terminal"/>
    <property type="match status" value="1"/>
</dbReference>
<evidence type="ECO:0000256" key="2">
    <source>
        <dbReference type="SAM" id="MobiDB-lite"/>
    </source>
</evidence>
<dbReference type="Proteomes" id="UP000230906">
    <property type="component" value="Unassembled WGS sequence"/>
</dbReference>
<comment type="caution">
    <text evidence="4">The sequence shown here is derived from an EMBL/GenBank/DDBJ whole genome shotgun (WGS) entry which is preliminary data.</text>
</comment>
<dbReference type="InterPro" id="IPR015914">
    <property type="entry name" value="PAPs_N"/>
</dbReference>
<dbReference type="SUPFAM" id="SSF47090">
    <property type="entry name" value="PGBD-like"/>
    <property type="match status" value="1"/>
</dbReference>
<dbReference type="Pfam" id="PF01471">
    <property type="entry name" value="PG_binding_1"/>
    <property type="match status" value="1"/>
</dbReference>
<evidence type="ECO:0000256" key="1">
    <source>
        <dbReference type="SAM" id="Coils"/>
    </source>
</evidence>
<dbReference type="Gene3D" id="1.10.101.10">
    <property type="entry name" value="PGBD-like superfamily/PGBD"/>
    <property type="match status" value="1"/>
</dbReference>
<evidence type="ECO:0000259" key="3">
    <source>
        <dbReference type="PROSITE" id="PS50853"/>
    </source>
</evidence>
<dbReference type="SUPFAM" id="SSF49363">
    <property type="entry name" value="Purple acid phosphatase, N-terminal domain"/>
    <property type="match status" value="1"/>
</dbReference>
<organism evidence="4 5">
    <name type="scientific">Candidatus Vogelbacteria bacterium CG10_big_fil_rev_8_21_14_0_10_50_13</name>
    <dbReference type="NCBI Taxonomy" id="1975044"/>
    <lineage>
        <taxon>Bacteria</taxon>
        <taxon>Candidatus Vogeliibacteriota</taxon>
    </lineage>
</organism>
<feature type="compositionally biased region" description="Acidic residues" evidence="2">
    <location>
        <begin position="225"/>
        <end position="241"/>
    </location>
</feature>
<feature type="coiled-coil region" evidence="1">
    <location>
        <begin position="40"/>
        <end position="74"/>
    </location>
</feature>
<feature type="domain" description="Fibronectin type-III" evidence="3">
    <location>
        <begin position="246"/>
        <end position="338"/>
    </location>
</feature>
<proteinExistence type="predicted"/>
<dbReference type="InterPro" id="IPR036366">
    <property type="entry name" value="PGBDSf"/>
</dbReference>
<dbReference type="GO" id="GO:0046872">
    <property type="term" value="F:metal ion binding"/>
    <property type="evidence" value="ECO:0007669"/>
    <property type="project" value="InterPro"/>
</dbReference>
<dbReference type="GO" id="GO:0003993">
    <property type="term" value="F:acid phosphatase activity"/>
    <property type="evidence" value="ECO:0007669"/>
    <property type="project" value="InterPro"/>
</dbReference>
<evidence type="ECO:0000313" key="4">
    <source>
        <dbReference type="EMBL" id="PIR45620.1"/>
    </source>
</evidence>
<sequence length="338" mass="35818">MNKISKLGIGLLMLAFTLGVGGLAYGQTATTTATGTVEQLGSLLQQIKLLQAQLAELQTKQASLRQELQNTLQLTRTLALGMSGEDVKALQALLASDLDIYPEGLITGFFGPLTEKAVKKLQARFGIEAVGIVGPLTRNTLNSLFGHINNGKGSLNRGPGNIFDVFEIGDDDDDVDLSEFTPGTSGIKVCHIPAGNVAVAHTIAVGGPAVQAHLRHGDTLGACASDDEDDDDNDDEDDDTDTTAQDISDIDVDVTSSTDATVTWETDEDADSTVWYSTDEDFETDDADTKEETDSDLVTNHSIDLSGLIASTTYYFMVGSEDEAGNQATSSVDSFITP</sequence>
<feature type="region of interest" description="Disordered" evidence="2">
    <location>
        <begin position="220"/>
        <end position="249"/>
    </location>
</feature>
<dbReference type="InterPro" id="IPR003961">
    <property type="entry name" value="FN3_dom"/>
</dbReference>
<dbReference type="InterPro" id="IPR036365">
    <property type="entry name" value="PGBD-like_sf"/>
</dbReference>
<dbReference type="InterPro" id="IPR002477">
    <property type="entry name" value="Peptidoglycan-bd-like"/>
</dbReference>
<dbReference type="EMBL" id="PCYJ01000008">
    <property type="protein sequence ID" value="PIR45620.1"/>
    <property type="molecule type" value="Genomic_DNA"/>
</dbReference>
<dbReference type="PROSITE" id="PS50853">
    <property type="entry name" value="FN3"/>
    <property type="match status" value="1"/>
</dbReference>
<accession>A0A2H0RGR3</accession>